<evidence type="ECO:0000256" key="2">
    <source>
        <dbReference type="ARBA" id="ARBA00005189"/>
    </source>
</evidence>
<gene>
    <name evidence="14" type="ORF">DFR69_101104</name>
</gene>
<keyword evidence="9 11" id="KW-0012">Acyltransferase</keyword>
<evidence type="ECO:0000256" key="9">
    <source>
        <dbReference type="ARBA" id="ARBA00023315"/>
    </source>
</evidence>
<proteinExistence type="inferred from homology"/>
<reference evidence="14 15" key="1">
    <citation type="submission" date="2018-05" db="EMBL/GenBank/DDBJ databases">
        <title>Genomic Encyclopedia of Type Strains, Phase IV (KMG-IV): sequencing the most valuable type-strain genomes for metagenomic binning, comparative biology and taxonomic classification.</title>
        <authorList>
            <person name="Goeker M."/>
        </authorList>
    </citation>
    <scope>NUCLEOTIDE SEQUENCE [LARGE SCALE GENOMIC DNA]</scope>
    <source>
        <strain evidence="14 15">DSM 44717</strain>
    </source>
</reference>
<organism evidence="14 15">
    <name type="scientific">Nocardia neocaledoniensis</name>
    <dbReference type="NCBI Taxonomy" id="236511"/>
    <lineage>
        <taxon>Bacteria</taxon>
        <taxon>Bacillati</taxon>
        <taxon>Actinomycetota</taxon>
        <taxon>Actinomycetes</taxon>
        <taxon>Mycobacteriales</taxon>
        <taxon>Nocardiaceae</taxon>
        <taxon>Nocardia</taxon>
    </lineage>
</organism>
<comment type="similarity">
    <text evidence="3 11">Belongs to the long-chain O-acyltransferase family.</text>
</comment>
<feature type="domain" description="O-acyltransferase WSD1 C-terminal" evidence="13">
    <location>
        <begin position="313"/>
        <end position="463"/>
    </location>
</feature>
<dbReference type="PANTHER" id="PTHR31650:SF1">
    <property type="entry name" value="WAX ESTER SYNTHASE_DIACYLGLYCEROL ACYLTRANSFERASE 4-RELATED"/>
    <property type="match status" value="1"/>
</dbReference>
<dbReference type="Proteomes" id="UP000246410">
    <property type="component" value="Unassembled WGS sequence"/>
</dbReference>
<dbReference type="UniPathway" id="UPA00282"/>
<dbReference type="GO" id="GO:0001666">
    <property type="term" value="P:response to hypoxia"/>
    <property type="evidence" value="ECO:0007669"/>
    <property type="project" value="TreeGrafter"/>
</dbReference>
<evidence type="ECO:0000256" key="10">
    <source>
        <dbReference type="ARBA" id="ARBA00048109"/>
    </source>
</evidence>
<keyword evidence="6 11" id="KW-0808">Transferase</keyword>
<dbReference type="InterPro" id="IPR023213">
    <property type="entry name" value="CAT-like_dom_sf"/>
</dbReference>
<evidence type="ECO:0000256" key="3">
    <source>
        <dbReference type="ARBA" id="ARBA00009587"/>
    </source>
</evidence>
<comment type="pathway">
    <text evidence="2">Lipid metabolism.</text>
</comment>
<dbReference type="Pfam" id="PF06974">
    <property type="entry name" value="WS_DGAT_C"/>
    <property type="match status" value="1"/>
</dbReference>
<evidence type="ECO:0000256" key="5">
    <source>
        <dbReference type="ARBA" id="ARBA00022516"/>
    </source>
</evidence>
<dbReference type="GO" id="GO:0071731">
    <property type="term" value="P:response to nitric oxide"/>
    <property type="evidence" value="ECO:0007669"/>
    <property type="project" value="TreeGrafter"/>
</dbReference>
<evidence type="ECO:0000256" key="4">
    <source>
        <dbReference type="ARBA" id="ARBA00013244"/>
    </source>
</evidence>
<dbReference type="InterPro" id="IPR004255">
    <property type="entry name" value="O-acyltransferase_WSD1_N"/>
</dbReference>
<evidence type="ECO:0000256" key="8">
    <source>
        <dbReference type="ARBA" id="ARBA00023098"/>
    </source>
</evidence>
<dbReference type="InterPro" id="IPR014292">
    <property type="entry name" value="Acyl_transf_WS/DGAT"/>
</dbReference>
<dbReference type="InterPro" id="IPR009721">
    <property type="entry name" value="O-acyltransferase_WSD1_C"/>
</dbReference>
<evidence type="ECO:0000259" key="12">
    <source>
        <dbReference type="Pfam" id="PF03007"/>
    </source>
</evidence>
<dbReference type="EMBL" id="QGTL01000001">
    <property type="protein sequence ID" value="PWV80768.1"/>
    <property type="molecule type" value="Genomic_DNA"/>
</dbReference>
<evidence type="ECO:0000313" key="15">
    <source>
        <dbReference type="Proteomes" id="UP000246410"/>
    </source>
</evidence>
<evidence type="ECO:0000259" key="13">
    <source>
        <dbReference type="Pfam" id="PF06974"/>
    </source>
</evidence>
<dbReference type="GO" id="GO:0005886">
    <property type="term" value="C:plasma membrane"/>
    <property type="evidence" value="ECO:0007669"/>
    <property type="project" value="TreeGrafter"/>
</dbReference>
<evidence type="ECO:0000256" key="7">
    <source>
        <dbReference type="ARBA" id="ARBA00022798"/>
    </source>
</evidence>
<dbReference type="InterPro" id="IPR045034">
    <property type="entry name" value="O-acyltransferase_WSD1-like"/>
</dbReference>
<accession>A0A317P3B1</accession>
<evidence type="ECO:0000313" key="14">
    <source>
        <dbReference type="EMBL" id="PWV80768.1"/>
    </source>
</evidence>
<comment type="caution">
    <text evidence="14">The sequence shown here is derived from an EMBL/GenBank/DDBJ whole genome shotgun (WGS) entry which is preliminary data.</text>
</comment>
<dbReference type="AlphaFoldDB" id="A0A317P3B1"/>
<dbReference type="GO" id="GO:0019432">
    <property type="term" value="P:triglyceride biosynthetic process"/>
    <property type="evidence" value="ECO:0007669"/>
    <property type="project" value="UniProtKB-UniPathway"/>
</dbReference>
<keyword evidence="15" id="KW-1185">Reference proteome</keyword>
<keyword evidence="8 11" id="KW-0443">Lipid metabolism</keyword>
<dbReference type="RefSeq" id="WP_110035408.1">
    <property type="nucleotide sequence ID" value="NZ_QGTL01000001.1"/>
</dbReference>
<comment type="pathway">
    <text evidence="1 11">Glycerolipid metabolism; triacylglycerol biosynthesis.</text>
</comment>
<protein>
    <recommendedName>
        <fullName evidence="4 11">Diacylglycerol O-acyltransferase</fullName>
        <ecNumber evidence="4 11">2.3.1.20</ecNumber>
    </recommendedName>
</protein>
<dbReference type="Gene3D" id="3.30.559.10">
    <property type="entry name" value="Chloramphenicol acetyltransferase-like domain"/>
    <property type="match status" value="1"/>
</dbReference>
<dbReference type="Pfam" id="PF03007">
    <property type="entry name" value="WS_DGAT_cat"/>
    <property type="match status" value="1"/>
</dbReference>
<feature type="domain" description="O-acyltransferase WSD1-like N-terminal" evidence="12">
    <location>
        <begin position="12"/>
        <end position="271"/>
    </location>
</feature>
<evidence type="ECO:0000256" key="6">
    <source>
        <dbReference type="ARBA" id="ARBA00022679"/>
    </source>
</evidence>
<name>A0A317P3B1_9NOCA</name>
<evidence type="ECO:0000256" key="11">
    <source>
        <dbReference type="RuleBase" id="RU361241"/>
    </source>
</evidence>
<dbReference type="GO" id="GO:0004144">
    <property type="term" value="F:diacylglycerol O-acyltransferase activity"/>
    <property type="evidence" value="ECO:0007669"/>
    <property type="project" value="UniProtKB-EC"/>
</dbReference>
<dbReference type="GO" id="GO:0006071">
    <property type="term" value="P:glycerol metabolic process"/>
    <property type="evidence" value="ECO:0007669"/>
    <property type="project" value="UniProtKB-KW"/>
</dbReference>
<keyword evidence="7 11" id="KW-0319">Glycerol metabolism</keyword>
<sequence length="476" mass="51116">MSAELRVGAERLDPRDAVFVYDETDRHLSNVVAVYIADASGREPLTRDEVLDWARASIGHAALFHRTLRRAPLDLDLPSWVPDPGLSVREHVVLDRPGDGSWAAARARIAEITAARMDLTRPPWEIHVLDGVDGVPSLPGPATVIVLKFHHSAGDGMATRALESKLFGTDPAPAIRLDPASSLHAAVRTTGAFLAAPLRFVGGLRRAAAAGEELRELVEAGTIHEPVALRPATRFNRDVHAALIFHLLPIPMAEVLAAKAAAPYRVTVNDLMLTTIAGALAAYLAERGETPDGSLAAMVPMSMRGVADWDSANQLTQMIVDLHTDLADPAERLAAIKRSASRAKERTANPVVLRGDRRVETAPALLLRAAGWARAQRRFDDAATVPLCNTTISNVPPVTDSLVFLGRPIRRVVGSLPILDGDGLRHLITSQGDEIVIAVTTDAAMMPDPDHYGDLLVWSFRELAAALGRDVPAPAS</sequence>
<dbReference type="EC" id="2.3.1.20" evidence="4 11"/>
<dbReference type="GO" id="GO:0051701">
    <property type="term" value="P:biological process involved in interaction with host"/>
    <property type="evidence" value="ECO:0007669"/>
    <property type="project" value="TreeGrafter"/>
</dbReference>
<evidence type="ECO:0000256" key="1">
    <source>
        <dbReference type="ARBA" id="ARBA00004771"/>
    </source>
</evidence>
<dbReference type="PANTHER" id="PTHR31650">
    <property type="entry name" value="O-ACYLTRANSFERASE (WSD1-LIKE) FAMILY PROTEIN"/>
    <property type="match status" value="1"/>
</dbReference>
<dbReference type="NCBIfam" id="TIGR02946">
    <property type="entry name" value="acyl_WS_DGAT"/>
    <property type="match status" value="1"/>
</dbReference>
<comment type="catalytic activity">
    <reaction evidence="10 11">
        <text>an acyl-CoA + a 1,2-diacyl-sn-glycerol = a triacyl-sn-glycerol + CoA</text>
        <dbReference type="Rhea" id="RHEA:10868"/>
        <dbReference type="ChEBI" id="CHEBI:17815"/>
        <dbReference type="ChEBI" id="CHEBI:57287"/>
        <dbReference type="ChEBI" id="CHEBI:58342"/>
        <dbReference type="ChEBI" id="CHEBI:64615"/>
        <dbReference type="EC" id="2.3.1.20"/>
    </reaction>
</comment>
<keyword evidence="5 11" id="KW-0444">Lipid biosynthesis</keyword>